<dbReference type="EMBL" id="JH712203">
    <property type="protein sequence ID" value="EJD74910.1"/>
    <property type="molecule type" value="Genomic_DNA"/>
</dbReference>
<dbReference type="SUPFAM" id="SSF50729">
    <property type="entry name" value="PH domain-like"/>
    <property type="match status" value="1"/>
</dbReference>
<reference evidence="6" key="1">
    <citation type="submission" date="2012-04" db="EMBL/GenBank/DDBJ databases">
        <title>The Genome Sequence of Loa loa.</title>
        <authorList>
            <consortium name="The Broad Institute Genome Sequencing Platform"/>
            <consortium name="Broad Institute Genome Sequencing Center for Infectious Disease"/>
            <person name="Nutman T.B."/>
            <person name="Fink D.L."/>
            <person name="Russ C."/>
            <person name="Young S."/>
            <person name="Zeng Q."/>
            <person name="Gargeya S."/>
            <person name="Alvarado L."/>
            <person name="Berlin A."/>
            <person name="Chapman S.B."/>
            <person name="Chen Z."/>
            <person name="Freedman E."/>
            <person name="Gellesch M."/>
            <person name="Goldberg J."/>
            <person name="Griggs A."/>
            <person name="Gujja S."/>
            <person name="Heilman E.R."/>
            <person name="Heiman D."/>
            <person name="Howarth C."/>
            <person name="Mehta T."/>
            <person name="Neiman D."/>
            <person name="Pearson M."/>
            <person name="Roberts A."/>
            <person name="Saif S."/>
            <person name="Shea T."/>
            <person name="Shenoy N."/>
            <person name="Sisk P."/>
            <person name="Stolte C."/>
            <person name="Sykes S."/>
            <person name="White J."/>
            <person name="Yandava C."/>
            <person name="Haas B."/>
            <person name="Henn M.R."/>
            <person name="Nusbaum C."/>
            <person name="Birren B."/>
        </authorList>
    </citation>
    <scope>NUCLEOTIDE SEQUENCE [LARGE SCALE GENOMIC DNA]</scope>
</reference>
<sequence>MEASNEPFSMLSEIDRELRLRFQTHDNLPDIVLESKRRSMSADPLLHDAASITTKTENTSGDCRHIQDYDDINNHGFCCQTKGGKLKPSTEGYETVISSIPPSPEHNYLPSTSSGYTLKDIDRSIYTARIIPDPQPLYQIYMMEQNSGLIYETEEQEVTQPNFISKMQRVASTISTDSGRGADCSTTISQLTSNTSMRRDRLVAGSHFASQRSLWCELPEVRNAGLLESLDEGMKKLQEAYFEVITSEASYLRSINILITHFMAAPEMLGSKRPSSVITNEERKQLFSNIFAVRDCSEKLLSDLENRLQESLVLSDVCDILCDHFETNFDPYVKYCSNQVYQDRTLRKLRSENPSFLSCIQRLESDRLCQGLDMRSFLMLPMQRVTRYPLLLIAILEHTQQNPTNYHTAQIALHLANHTVSCCNEGARQMERTEQLLEIERRLVYKSSDLKRIPLVSSGRYLVKRGSLTCLNEKRSKKLLNTRQQFQSIYIFLFSDIIMLTKKKVNGTYICKDYSARRFVDIEPVEINDPKSVTSHIPLKKPHLFICTLMHNAVGKQVELLLNADSETDRERWLSALRPPACTNPEEKIYADWDCPQAVAVHRYSPGQEDELPLEKGDLINILRKMPDGWFYGEKVCDFYSGWFPSSYVQQVLNDHVRAKNYRQRLRVIKAAADFRFHQRHTKIGAEENVRHLMERFRRLSNSKSSLNV</sequence>
<dbReference type="KEGG" id="loa:LOAG_17845"/>
<evidence type="ECO:0000259" key="3">
    <source>
        <dbReference type="PROSITE" id="PS50002"/>
    </source>
</evidence>
<dbReference type="InterPro" id="IPR001849">
    <property type="entry name" value="PH_domain"/>
</dbReference>
<dbReference type="SMART" id="SM00233">
    <property type="entry name" value="PH"/>
    <property type="match status" value="1"/>
</dbReference>
<evidence type="ECO:0000259" key="5">
    <source>
        <dbReference type="PROSITE" id="PS50010"/>
    </source>
</evidence>
<dbReference type="GO" id="GO:0005085">
    <property type="term" value="F:guanyl-nucleotide exchange factor activity"/>
    <property type="evidence" value="ECO:0007669"/>
    <property type="project" value="InterPro"/>
</dbReference>
<dbReference type="CDD" id="cd11793">
    <property type="entry name" value="SH3_ephexin1_like"/>
    <property type="match status" value="1"/>
</dbReference>
<dbReference type="PROSITE" id="PS50010">
    <property type="entry name" value="DH_2"/>
    <property type="match status" value="1"/>
</dbReference>
<dbReference type="CDD" id="cd00160">
    <property type="entry name" value="RhoGEF"/>
    <property type="match status" value="1"/>
</dbReference>
<dbReference type="GeneID" id="9940375"/>
<protein>
    <submittedName>
        <fullName evidence="6">Variant SH3 domain-containing protein</fullName>
    </submittedName>
</protein>
<evidence type="ECO:0000256" key="2">
    <source>
        <dbReference type="PROSITE-ProRule" id="PRU00192"/>
    </source>
</evidence>
<name>A0A1S0UGT3_LOALO</name>
<dbReference type="Gene3D" id="1.20.900.10">
    <property type="entry name" value="Dbl homology (DH) domain"/>
    <property type="match status" value="1"/>
</dbReference>
<dbReference type="Gene3D" id="2.30.30.40">
    <property type="entry name" value="SH3 Domains"/>
    <property type="match status" value="1"/>
</dbReference>
<gene>
    <name evidence="6" type="ORF">LOAG_17845</name>
</gene>
<feature type="domain" description="PH" evidence="4">
    <location>
        <begin position="461"/>
        <end position="582"/>
    </location>
</feature>
<dbReference type="InterPro" id="IPR047271">
    <property type="entry name" value="Ephexin-like"/>
</dbReference>
<dbReference type="OrthoDB" id="27593at2759"/>
<dbReference type="InParanoid" id="A0A1S0UGT3"/>
<dbReference type="CDD" id="cd01221">
    <property type="entry name" value="PH_ephexin"/>
    <property type="match status" value="1"/>
</dbReference>
<keyword evidence="1 2" id="KW-0728">SH3 domain</keyword>
<dbReference type="InterPro" id="IPR000219">
    <property type="entry name" value="DH_dom"/>
</dbReference>
<dbReference type="Gene3D" id="2.30.29.30">
    <property type="entry name" value="Pleckstrin-homology domain (PH domain)/Phosphotyrosine-binding domain (PTB)"/>
    <property type="match status" value="1"/>
</dbReference>
<dbReference type="InterPro" id="IPR035899">
    <property type="entry name" value="DBL_dom_sf"/>
</dbReference>
<dbReference type="Pfam" id="PF14604">
    <property type="entry name" value="SH3_9"/>
    <property type="match status" value="1"/>
</dbReference>
<dbReference type="SUPFAM" id="SSF48065">
    <property type="entry name" value="DBL homology domain (DH-domain)"/>
    <property type="match status" value="1"/>
</dbReference>
<dbReference type="Pfam" id="PF00169">
    <property type="entry name" value="PH"/>
    <property type="match status" value="1"/>
</dbReference>
<dbReference type="InterPro" id="IPR011993">
    <property type="entry name" value="PH-like_dom_sf"/>
</dbReference>
<dbReference type="InterPro" id="IPR047270">
    <property type="entry name" value="PH_ephexin"/>
</dbReference>
<dbReference type="PANTHER" id="PTHR12845">
    <property type="entry name" value="GUANINE NUCLEOTIDE EXCHANGE FACTOR"/>
    <property type="match status" value="1"/>
</dbReference>
<dbReference type="SUPFAM" id="SSF50044">
    <property type="entry name" value="SH3-domain"/>
    <property type="match status" value="1"/>
</dbReference>
<dbReference type="CTD" id="9940375"/>
<organism evidence="6">
    <name type="scientific">Loa loa</name>
    <name type="common">Eye worm</name>
    <name type="synonym">Filaria loa</name>
    <dbReference type="NCBI Taxonomy" id="7209"/>
    <lineage>
        <taxon>Eukaryota</taxon>
        <taxon>Metazoa</taxon>
        <taxon>Ecdysozoa</taxon>
        <taxon>Nematoda</taxon>
        <taxon>Chromadorea</taxon>
        <taxon>Rhabditida</taxon>
        <taxon>Spirurina</taxon>
        <taxon>Spiruromorpha</taxon>
        <taxon>Filarioidea</taxon>
        <taxon>Onchocercidae</taxon>
        <taxon>Loa</taxon>
    </lineage>
</organism>
<dbReference type="PANTHER" id="PTHR12845:SF5">
    <property type="entry name" value="EPHEXIN, ISOFORM D"/>
    <property type="match status" value="1"/>
</dbReference>
<dbReference type="OMA" id="SQTICHS"/>
<feature type="domain" description="DH" evidence="5">
    <location>
        <begin position="236"/>
        <end position="426"/>
    </location>
</feature>
<feature type="domain" description="SH3" evidence="3">
    <location>
        <begin position="593"/>
        <end position="654"/>
    </location>
</feature>
<dbReference type="InterPro" id="IPR001452">
    <property type="entry name" value="SH3_domain"/>
</dbReference>
<dbReference type="RefSeq" id="XP_003138573.2">
    <property type="nucleotide sequence ID" value="XM_003138525.2"/>
</dbReference>
<dbReference type="SMART" id="SM00325">
    <property type="entry name" value="RhoGEF"/>
    <property type="match status" value="1"/>
</dbReference>
<dbReference type="InterPro" id="IPR036028">
    <property type="entry name" value="SH3-like_dom_sf"/>
</dbReference>
<evidence type="ECO:0000259" key="4">
    <source>
        <dbReference type="PROSITE" id="PS50003"/>
    </source>
</evidence>
<evidence type="ECO:0000256" key="1">
    <source>
        <dbReference type="ARBA" id="ARBA00022443"/>
    </source>
</evidence>
<dbReference type="Pfam" id="PF00621">
    <property type="entry name" value="RhoGEF"/>
    <property type="match status" value="1"/>
</dbReference>
<evidence type="ECO:0000313" key="6">
    <source>
        <dbReference type="EMBL" id="EJD74910.1"/>
    </source>
</evidence>
<dbReference type="SMART" id="SM00326">
    <property type="entry name" value="SH3"/>
    <property type="match status" value="1"/>
</dbReference>
<dbReference type="PROSITE" id="PS50002">
    <property type="entry name" value="SH3"/>
    <property type="match status" value="1"/>
</dbReference>
<dbReference type="AlphaFoldDB" id="A0A1S0UGT3"/>
<dbReference type="PROSITE" id="PS50003">
    <property type="entry name" value="PH_DOMAIN"/>
    <property type="match status" value="1"/>
</dbReference>
<proteinExistence type="predicted"/>
<accession>A0A1S0UGT3</accession>